<accession>S3VDG1</accession>
<dbReference type="PANTHER" id="PTHR45744">
    <property type="entry name" value="TYROSINE AMINOTRANSFERASE"/>
    <property type="match status" value="1"/>
</dbReference>
<protein>
    <submittedName>
        <fullName evidence="2">Aminotransferase, class I/II</fullName>
        <ecNumber evidence="2">2.6.1.-</ecNumber>
    </submittedName>
</protein>
<dbReference type="Gene3D" id="3.90.1150.10">
    <property type="entry name" value="Aspartate Aminotransferase, domain 1"/>
    <property type="match status" value="1"/>
</dbReference>
<gene>
    <name evidence="2" type="ORF">LEP1GSC058_3539</name>
</gene>
<dbReference type="GO" id="GO:0008483">
    <property type="term" value="F:transaminase activity"/>
    <property type="evidence" value="ECO:0007669"/>
    <property type="project" value="UniProtKB-KW"/>
</dbReference>
<evidence type="ECO:0000259" key="1">
    <source>
        <dbReference type="Pfam" id="PF00155"/>
    </source>
</evidence>
<dbReference type="RefSeq" id="WP_016550955.1">
    <property type="nucleotide sequence ID" value="NZ_AKWZ02000010.1"/>
</dbReference>
<keyword evidence="2" id="KW-0032">Aminotransferase</keyword>
<reference evidence="2" key="1">
    <citation type="submission" date="2013-04" db="EMBL/GenBank/DDBJ databases">
        <authorList>
            <person name="Harkins D.M."/>
            <person name="Durkin A.S."/>
            <person name="Selengut J.D."/>
            <person name="Sanka R."/>
            <person name="DePew J."/>
            <person name="Purushe J."/>
            <person name="Ahmed A."/>
            <person name="van der Linden H."/>
            <person name="Goris M.G.A."/>
            <person name="Hartskeerl R.A."/>
            <person name="Vinetz J.M."/>
            <person name="Sutton G.G."/>
            <person name="Nelson W.C."/>
            <person name="Fouts D.E."/>
        </authorList>
    </citation>
    <scope>NUCLEOTIDE SEQUENCE [LARGE SCALE GENOMIC DNA]</scope>
    <source>
        <strain evidence="2">BUT 6</strain>
    </source>
</reference>
<evidence type="ECO:0000313" key="3">
    <source>
        <dbReference type="Proteomes" id="UP000014540"/>
    </source>
</evidence>
<dbReference type="InterPro" id="IPR015422">
    <property type="entry name" value="PyrdxlP-dep_Trfase_small"/>
</dbReference>
<dbReference type="GO" id="GO:0030170">
    <property type="term" value="F:pyridoxal phosphate binding"/>
    <property type="evidence" value="ECO:0007669"/>
    <property type="project" value="InterPro"/>
</dbReference>
<organism evidence="2 3">
    <name type="scientific">Leptospira fainei serovar Hurstbridge str. BUT 6</name>
    <dbReference type="NCBI Taxonomy" id="1193011"/>
    <lineage>
        <taxon>Bacteria</taxon>
        <taxon>Pseudomonadati</taxon>
        <taxon>Spirochaetota</taxon>
        <taxon>Spirochaetia</taxon>
        <taxon>Leptospirales</taxon>
        <taxon>Leptospiraceae</taxon>
        <taxon>Leptospira</taxon>
    </lineage>
</organism>
<dbReference type="PANTHER" id="PTHR45744:SF2">
    <property type="entry name" value="TYROSINE AMINOTRANSFERASE"/>
    <property type="match status" value="1"/>
</dbReference>
<dbReference type="Proteomes" id="UP000014540">
    <property type="component" value="Unassembled WGS sequence"/>
</dbReference>
<dbReference type="STRING" id="1193011.LEP1GSC058_3539"/>
<dbReference type="AlphaFoldDB" id="S3VDG1"/>
<dbReference type="SUPFAM" id="SSF53383">
    <property type="entry name" value="PLP-dependent transferases"/>
    <property type="match status" value="1"/>
</dbReference>
<dbReference type="InterPro" id="IPR004839">
    <property type="entry name" value="Aminotransferase_I/II_large"/>
</dbReference>
<dbReference type="InterPro" id="IPR015424">
    <property type="entry name" value="PyrdxlP-dep_Trfase"/>
</dbReference>
<keyword evidence="3" id="KW-1185">Reference proteome</keyword>
<keyword evidence="2" id="KW-0808">Transferase</keyword>
<dbReference type="EMBL" id="AKWZ02000010">
    <property type="protein sequence ID" value="EPG74505.1"/>
    <property type="molecule type" value="Genomic_DNA"/>
</dbReference>
<proteinExistence type="predicted"/>
<comment type="caution">
    <text evidence="2">The sequence shown here is derived from an EMBL/GenBank/DDBJ whole genome shotgun (WGS) entry which is preliminary data.</text>
</comment>
<dbReference type="OrthoDB" id="9802328at2"/>
<dbReference type="Gene3D" id="3.40.640.10">
    <property type="entry name" value="Type I PLP-dependent aspartate aminotransferase-like (Major domain)"/>
    <property type="match status" value="1"/>
</dbReference>
<dbReference type="InterPro" id="IPR015421">
    <property type="entry name" value="PyrdxlP-dep_Trfase_major"/>
</dbReference>
<feature type="domain" description="Aminotransferase class I/classII large" evidence="1">
    <location>
        <begin position="36"/>
        <end position="366"/>
    </location>
</feature>
<dbReference type="EC" id="2.6.1.-" evidence="2"/>
<name>S3VDG1_9LEPT</name>
<dbReference type="Pfam" id="PF00155">
    <property type="entry name" value="Aminotran_1_2"/>
    <property type="match status" value="1"/>
</dbReference>
<evidence type="ECO:0000313" key="2">
    <source>
        <dbReference type="EMBL" id="EPG74505.1"/>
    </source>
</evidence>
<sequence>MSLDFRSKFSGRFEFESGENDLYLKVKELRNSGNEIIDLTISNPTRVKITYPNEAILHSLSRSESLTYEPSPQGILSAREAVSKYYQERDIQVSADDLFLTSSSSEAYSYILKLFCDPEDEVLIPAPGYPLFEFLTVLEGVKFRSYSLNSMANWEIDFESFERNLSLKTKLIFLVSPNNPTGSVLSDSEFSRLVDLCEARGIGLVLDEVFVDYFHEAGKIPPRFRTNRVPFFTVNGISKILALPQMKLSWIHVDGPEKWKLECKERLEIIADTFLSVNTPIQFALPELLEWRRMIQGQISRRIRRNLQSLNVLISDSKKLIFRSPAAGWYAILGSHSMQDPDTYCLQLLESENTLVHPGSMFGFPEEEFVLIISLIAENELFEEGISRILRFSK</sequence>
<dbReference type="CDD" id="cd00609">
    <property type="entry name" value="AAT_like"/>
    <property type="match status" value="1"/>
</dbReference>